<protein>
    <submittedName>
        <fullName evidence="5">DUF4082 domain-containing protein</fullName>
    </submittedName>
</protein>
<keyword evidence="1 2" id="KW-0732">Signal</keyword>
<name>A0A8J7M2C9_9BACT</name>
<sequence length="1144" mass="120602">MKQTFRIPFIAVAFWVSALAPAAFGAANYTLWPNTTVPAVADTGPDNPVELGVKFKSDQAGTIAGIRFYKSAANTGTHVANLWDQTGTRLATATFAQETASGWQQVLFSPPVNIAANKVYVASYHTSTGHYSDDLKYFAGKTRDNPPLHALADGTSGFNGVFAYGTGSSFPSQGWNSSNYWVDLIFVPSVADTTPPTVTAFTVPATATSLTVYLTSFTATDNVAVTGYLVNESPNLPAVDATGWSAAPATSYSFTSAGNKQLYAWAKDAAGNISASLSASVSVSTTGDRPILIVTSNSNPFSSYYTEILGTEGFNSFAQADLASVTATLLAGYDLVLLGEMPLSPNQVTLFTNWVTGGGHLVAMHPDKKLASLLGLTDQGGTLSDGYLLIDTSSGPGQGISGETLQFHGSADLYAANGATVLAKLYADATKSTPNPAVSFRPVGTKGGTVAAFAYDLARSVVYTRQGNPAWSGDERDGQTPIRSDDLFFGPAVFDQEPNWVDFNRVAIPQADEQQRLLANLIIQMNLDKKPLPRFWYLPRGEAAVVVMTGDDHANGGTAGRFDRYLALSPPNCSLANWECIRGTSYLYPNAPLTNTQAASYTAAGFEVALHVFTNCADWTPSTLDGFFSDQLTSWASRYSSLPLPQTNRTHCIVWSDYASQPQIELRHGIRLDTNYYYWPPTWVNNVPGFFTGSGMPMRFADLQGHLIDVYQAATQMTDESGQSYPYTIDTLLDRATGPQGYYGVFVVNAHTDLVDSDVSDAVVYSALAHGVPVISAKQLLTWLDGRNASSFSGFSWNGTTLSFAVSAGSGANGLTVAVPIPDGKTVQTVTAKGSTIPFALQRIKGIPYATFTASSGNYQVTFSSDRTPPSVTGVTPASGTVGVPTTAAVSAQFSEALDGTSVSPDTFSLRSGSGIAVPAAVTYDAVSRTATLTPSAPLANSTSYTATVEGGAAGVKDVVGNVLPGDYSWSFSTAASGNGPFSLFNAGATPRVVDTGPDAAVELGVKFRSDSAGYITGIRFYKAATNTGVHVGNLWSISGKLLASVTFPNETPSGWQQATFPAPVAVTANTTYVASYHTVSGHYSVDQSFFSGKGADNVPLHAPADGTNGFNGVFAYGATSIFPSQGYLSSNYWVDVLFSTATP</sequence>
<dbReference type="InterPro" id="IPR032812">
    <property type="entry name" value="SbsA_Ig"/>
</dbReference>
<evidence type="ECO:0000259" key="4">
    <source>
        <dbReference type="Pfam" id="PF13313"/>
    </source>
</evidence>
<reference evidence="5" key="1">
    <citation type="submission" date="2020-12" db="EMBL/GenBank/DDBJ databases">
        <title>Geomonas sp. Red875, isolated from river sediment.</title>
        <authorList>
            <person name="Xu Z."/>
            <person name="Zhang Z."/>
            <person name="Masuda Y."/>
            <person name="Itoh H."/>
            <person name="Senoo K."/>
        </authorList>
    </citation>
    <scope>NUCLEOTIDE SEQUENCE</scope>
    <source>
        <strain evidence="5">Red875</strain>
    </source>
</reference>
<dbReference type="SUPFAM" id="SSF52317">
    <property type="entry name" value="Class I glutamine amidotransferase-like"/>
    <property type="match status" value="1"/>
</dbReference>
<evidence type="ECO:0000256" key="1">
    <source>
        <dbReference type="ARBA" id="ARBA00022729"/>
    </source>
</evidence>
<dbReference type="Pfam" id="PF13205">
    <property type="entry name" value="Big_5"/>
    <property type="match status" value="1"/>
</dbReference>
<keyword evidence="6" id="KW-1185">Reference proteome</keyword>
<evidence type="ECO:0000313" key="5">
    <source>
        <dbReference type="EMBL" id="MBJ6727239.1"/>
    </source>
</evidence>
<dbReference type="EMBL" id="JAEMHM010000021">
    <property type="protein sequence ID" value="MBJ6727239.1"/>
    <property type="molecule type" value="Genomic_DNA"/>
</dbReference>
<comment type="caution">
    <text evidence="5">The sequence shown here is derived from an EMBL/GenBank/DDBJ whole genome shotgun (WGS) entry which is preliminary data.</text>
</comment>
<dbReference type="InterPro" id="IPR014755">
    <property type="entry name" value="Cu-Rt/internalin_Ig-like"/>
</dbReference>
<accession>A0A8J7M2C9</accession>
<dbReference type="InterPro" id="IPR029062">
    <property type="entry name" value="Class_I_gatase-like"/>
</dbReference>
<dbReference type="Gene3D" id="2.60.40.1220">
    <property type="match status" value="1"/>
</dbReference>
<feature type="domain" description="SbsA Ig-like" evidence="3">
    <location>
        <begin position="866"/>
        <end position="974"/>
    </location>
</feature>
<feature type="signal peptide" evidence="2">
    <location>
        <begin position="1"/>
        <end position="22"/>
    </location>
</feature>
<dbReference type="CDD" id="cd03143">
    <property type="entry name" value="A4_beta-galactosidase_middle_domain"/>
    <property type="match status" value="1"/>
</dbReference>
<feature type="domain" description="DUF4082" evidence="4">
    <location>
        <begin position="989"/>
        <end position="1135"/>
    </location>
</feature>
<dbReference type="Pfam" id="PF13313">
    <property type="entry name" value="DUF4082"/>
    <property type="match status" value="2"/>
</dbReference>
<proteinExistence type="predicted"/>
<evidence type="ECO:0000313" key="6">
    <source>
        <dbReference type="Proteomes" id="UP000636888"/>
    </source>
</evidence>
<dbReference type="InterPro" id="IPR025141">
    <property type="entry name" value="DUF4082"/>
</dbReference>
<feature type="chain" id="PRO_5035202115" evidence="2">
    <location>
        <begin position="23"/>
        <end position="1144"/>
    </location>
</feature>
<evidence type="ECO:0000259" key="3">
    <source>
        <dbReference type="Pfam" id="PF13205"/>
    </source>
</evidence>
<dbReference type="Proteomes" id="UP000636888">
    <property type="component" value="Unassembled WGS sequence"/>
</dbReference>
<gene>
    <name evidence="5" type="ORF">JFN93_21215</name>
</gene>
<dbReference type="RefSeq" id="WP_199386150.1">
    <property type="nucleotide sequence ID" value="NZ_JAEMHM010000021.1"/>
</dbReference>
<dbReference type="AlphaFoldDB" id="A0A8J7M2C9"/>
<feature type="domain" description="DUF4082" evidence="4">
    <location>
        <begin position="36"/>
        <end position="182"/>
    </location>
</feature>
<evidence type="ECO:0000256" key="2">
    <source>
        <dbReference type="SAM" id="SignalP"/>
    </source>
</evidence>
<organism evidence="5 6">
    <name type="scientific">Geomesophilobacter sediminis</name>
    <dbReference type="NCBI Taxonomy" id="2798584"/>
    <lineage>
        <taxon>Bacteria</taxon>
        <taxon>Pseudomonadati</taxon>
        <taxon>Thermodesulfobacteriota</taxon>
        <taxon>Desulfuromonadia</taxon>
        <taxon>Geobacterales</taxon>
        <taxon>Geobacteraceae</taxon>
        <taxon>Geomesophilobacter</taxon>
    </lineage>
</organism>